<organism evidence="2 3">
    <name type="scientific">Favolaschia claudopus</name>
    <dbReference type="NCBI Taxonomy" id="2862362"/>
    <lineage>
        <taxon>Eukaryota</taxon>
        <taxon>Fungi</taxon>
        <taxon>Dikarya</taxon>
        <taxon>Basidiomycota</taxon>
        <taxon>Agaricomycotina</taxon>
        <taxon>Agaricomycetes</taxon>
        <taxon>Agaricomycetidae</taxon>
        <taxon>Agaricales</taxon>
        <taxon>Marasmiineae</taxon>
        <taxon>Mycenaceae</taxon>
        <taxon>Favolaschia</taxon>
    </lineage>
</organism>
<feature type="region of interest" description="Disordered" evidence="1">
    <location>
        <begin position="112"/>
        <end position="171"/>
    </location>
</feature>
<proteinExistence type="predicted"/>
<gene>
    <name evidence="2" type="ORF">R3P38DRAFT_3184213</name>
</gene>
<accession>A0AAW0C7L7</accession>
<dbReference type="EMBL" id="JAWWNJ010000020">
    <property type="protein sequence ID" value="KAK7034815.1"/>
    <property type="molecule type" value="Genomic_DNA"/>
</dbReference>
<dbReference type="AlphaFoldDB" id="A0AAW0C7L7"/>
<dbReference type="Proteomes" id="UP001362999">
    <property type="component" value="Unassembled WGS sequence"/>
</dbReference>
<evidence type="ECO:0000313" key="3">
    <source>
        <dbReference type="Proteomes" id="UP001362999"/>
    </source>
</evidence>
<feature type="compositionally biased region" description="Basic and acidic residues" evidence="1">
    <location>
        <begin position="132"/>
        <end position="158"/>
    </location>
</feature>
<sequence>MSAKARLKREFLEIILAEQLERWRGGLEALPAQRWEAKGRIETKHEAVARGKLMLYMRRMNSKNINAQNRKYLYRRTTLEAVIALKEAENADDLPTWIRLLELLDYLEGEGMSEGGGEALHDQGPEDQDIQDQAKRRFEELHNGTKSAPRERTEEIGRRPAPKGLPPVLVR</sequence>
<evidence type="ECO:0000313" key="2">
    <source>
        <dbReference type="EMBL" id="KAK7034815.1"/>
    </source>
</evidence>
<keyword evidence="3" id="KW-1185">Reference proteome</keyword>
<protein>
    <submittedName>
        <fullName evidence="2">Uncharacterized protein</fullName>
    </submittedName>
</protein>
<comment type="caution">
    <text evidence="2">The sequence shown here is derived from an EMBL/GenBank/DDBJ whole genome shotgun (WGS) entry which is preliminary data.</text>
</comment>
<reference evidence="2 3" key="1">
    <citation type="journal article" date="2024" name="J Genomics">
        <title>Draft genome sequencing and assembly of Favolaschia claudopus CIRM-BRFM 2984 isolated from oak limbs.</title>
        <authorList>
            <person name="Navarro D."/>
            <person name="Drula E."/>
            <person name="Chaduli D."/>
            <person name="Cazenave R."/>
            <person name="Ahrendt S."/>
            <person name="Wang J."/>
            <person name="Lipzen A."/>
            <person name="Daum C."/>
            <person name="Barry K."/>
            <person name="Grigoriev I.V."/>
            <person name="Favel A."/>
            <person name="Rosso M.N."/>
            <person name="Martin F."/>
        </authorList>
    </citation>
    <scope>NUCLEOTIDE SEQUENCE [LARGE SCALE GENOMIC DNA]</scope>
    <source>
        <strain evidence="2 3">CIRM-BRFM 2984</strain>
    </source>
</reference>
<evidence type="ECO:0000256" key="1">
    <source>
        <dbReference type="SAM" id="MobiDB-lite"/>
    </source>
</evidence>
<name>A0AAW0C7L7_9AGAR</name>